<dbReference type="PANTHER" id="PTHR24413">
    <property type="entry name" value="SPECKLE-TYPE POZ PROTEIN"/>
    <property type="match status" value="1"/>
</dbReference>
<dbReference type="SUPFAM" id="SSF54695">
    <property type="entry name" value="POZ domain"/>
    <property type="match status" value="1"/>
</dbReference>
<evidence type="ECO:0000313" key="3">
    <source>
        <dbReference type="Proteomes" id="UP000807504"/>
    </source>
</evidence>
<feature type="domain" description="BTB" evidence="1">
    <location>
        <begin position="143"/>
        <end position="201"/>
    </location>
</feature>
<sequence>MCCEKKLVFEITPSRNDHVLVKCKIAVLDTSGKIINCAEADNRFKDTRKDIGKLPLSLTKDAIMKKKSEYLANDKLSLLCDCTFLTGIEFQQIEGSQEVTTMAQNIISNNPYIKEANTSTEKLAACPNVVDDLKDIYSNKFLTDVELKTKTSSFPAHKIVLCARSPIFRVMMNNDMKEKHSKSIQVDDLDDDTVQKLLFFLLLPTTQRFTVESSTKLSYGRRINTKLGKLKLLCTLF</sequence>
<proteinExistence type="predicted"/>
<dbReference type="InterPro" id="IPR000210">
    <property type="entry name" value="BTB/POZ_dom"/>
</dbReference>
<gene>
    <name evidence="2" type="ORF">HNY73_014576</name>
</gene>
<dbReference type="EMBL" id="JABXBU010002072">
    <property type="protein sequence ID" value="KAF8777763.1"/>
    <property type="molecule type" value="Genomic_DNA"/>
</dbReference>
<dbReference type="AlphaFoldDB" id="A0A8T0EPC8"/>
<dbReference type="InterPro" id="IPR011333">
    <property type="entry name" value="SKP1/BTB/POZ_sf"/>
</dbReference>
<accession>A0A8T0EPC8</accession>
<keyword evidence="3" id="KW-1185">Reference proteome</keyword>
<protein>
    <submittedName>
        <fullName evidence="2">TD and POZ domain-containing protein 5</fullName>
    </submittedName>
</protein>
<comment type="caution">
    <text evidence="2">The sequence shown here is derived from an EMBL/GenBank/DDBJ whole genome shotgun (WGS) entry which is preliminary data.</text>
</comment>
<dbReference type="PROSITE" id="PS50097">
    <property type="entry name" value="BTB"/>
    <property type="match status" value="1"/>
</dbReference>
<evidence type="ECO:0000313" key="2">
    <source>
        <dbReference type="EMBL" id="KAF8777763.1"/>
    </source>
</evidence>
<dbReference type="Pfam" id="PF00651">
    <property type="entry name" value="BTB"/>
    <property type="match status" value="1"/>
</dbReference>
<reference evidence="2" key="2">
    <citation type="submission" date="2020-06" db="EMBL/GenBank/DDBJ databases">
        <authorList>
            <person name="Sheffer M."/>
        </authorList>
    </citation>
    <scope>NUCLEOTIDE SEQUENCE</scope>
</reference>
<dbReference type="Gene3D" id="3.30.710.10">
    <property type="entry name" value="Potassium Channel Kv1.1, Chain A"/>
    <property type="match status" value="1"/>
</dbReference>
<evidence type="ECO:0000259" key="1">
    <source>
        <dbReference type="PROSITE" id="PS50097"/>
    </source>
</evidence>
<name>A0A8T0EPC8_ARGBR</name>
<organism evidence="2 3">
    <name type="scientific">Argiope bruennichi</name>
    <name type="common">Wasp spider</name>
    <name type="synonym">Aranea bruennichi</name>
    <dbReference type="NCBI Taxonomy" id="94029"/>
    <lineage>
        <taxon>Eukaryota</taxon>
        <taxon>Metazoa</taxon>
        <taxon>Ecdysozoa</taxon>
        <taxon>Arthropoda</taxon>
        <taxon>Chelicerata</taxon>
        <taxon>Arachnida</taxon>
        <taxon>Araneae</taxon>
        <taxon>Araneomorphae</taxon>
        <taxon>Entelegynae</taxon>
        <taxon>Araneoidea</taxon>
        <taxon>Araneidae</taxon>
        <taxon>Argiope</taxon>
    </lineage>
</organism>
<dbReference type="CDD" id="cd18186">
    <property type="entry name" value="BTB_POZ_ZBTB_KLHL-like"/>
    <property type="match status" value="1"/>
</dbReference>
<reference evidence="2" key="1">
    <citation type="journal article" date="2020" name="bioRxiv">
        <title>Chromosome-level reference genome of the European wasp spider Argiope bruennichi: a resource for studies on range expansion and evolutionary adaptation.</title>
        <authorList>
            <person name="Sheffer M.M."/>
            <person name="Hoppe A."/>
            <person name="Krehenwinkel H."/>
            <person name="Uhl G."/>
            <person name="Kuss A.W."/>
            <person name="Jensen L."/>
            <person name="Jensen C."/>
            <person name="Gillespie R.G."/>
            <person name="Hoff K.J."/>
            <person name="Prost S."/>
        </authorList>
    </citation>
    <scope>NUCLEOTIDE SEQUENCE</scope>
</reference>
<dbReference type="Proteomes" id="UP000807504">
    <property type="component" value="Unassembled WGS sequence"/>
</dbReference>